<dbReference type="OrthoDB" id="9774690at2"/>
<dbReference type="NCBIfam" id="TIGR00670">
    <property type="entry name" value="asp_carb_tr"/>
    <property type="match status" value="1"/>
</dbReference>
<sequence>MDLLGIDTLGRTDIEGYLSLASRFVDKNEKAITPPEFRDALRGEVVGLMFMEPSTRTRSSFEISAVRLGAHPLVLQAQMSSIEKGETLLDTCQNLEAMGVGAFVIRDSQRALPLSIAERVEAAVINAGNGTGEHPTQALIDAFTLTRALGREDLDGVRVAIIGDVLHSRVARSNVLALSKLGADVVLAGPPQLLPRSTDGWNAQTMTSRSEALKDVDAVIMLRLQVERMVENLDLDQYVQDWGVDMSVVETEMPKHALIMHPGPVIRGVELSTDVVESHRSLILKQTGNGVAIRQAVLLKAFGRA</sequence>
<evidence type="ECO:0000256" key="2">
    <source>
        <dbReference type="ARBA" id="ARBA00008896"/>
    </source>
</evidence>
<organism evidence="12 13">
    <name type="scientific">Microvenator marinus</name>
    <dbReference type="NCBI Taxonomy" id="2600177"/>
    <lineage>
        <taxon>Bacteria</taxon>
        <taxon>Deltaproteobacteria</taxon>
        <taxon>Bradymonadales</taxon>
        <taxon>Microvenatoraceae</taxon>
        <taxon>Microvenator</taxon>
    </lineage>
</organism>
<proteinExistence type="inferred from homology"/>
<gene>
    <name evidence="12" type="ORF">FRD01_01235</name>
</gene>
<dbReference type="EMBL" id="CP042467">
    <property type="protein sequence ID" value="QED25906.1"/>
    <property type="molecule type" value="Genomic_DNA"/>
</dbReference>
<dbReference type="GO" id="GO:0005829">
    <property type="term" value="C:cytosol"/>
    <property type="evidence" value="ECO:0007669"/>
    <property type="project" value="TreeGrafter"/>
</dbReference>
<dbReference type="EC" id="2.1.3.2" evidence="3 8"/>
<evidence type="ECO:0000256" key="6">
    <source>
        <dbReference type="ARBA" id="ARBA00043884"/>
    </source>
</evidence>
<dbReference type="GO" id="GO:0004070">
    <property type="term" value="F:aspartate carbamoyltransferase activity"/>
    <property type="evidence" value="ECO:0007669"/>
    <property type="project" value="UniProtKB-UniRule"/>
</dbReference>
<dbReference type="PANTHER" id="PTHR45753">
    <property type="entry name" value="ORNITHINE CARBAMOYLTRANSFERASE, MITOCHONDRIAL"/>
    <property type="match status" value="1"/>
</dbReference>
<name>A0A5B8XQ81_9DELT</name>
<evidence type="ECO:0000256" key="4">
    <source>
        <dbReference type="ARBA" id="ARBA00022679"/>
    </source>
</evidence>
<keyword evidence="5" id="KW-0665">Pyrimidine biosynthesis</keyword>
<dbReference type="PRINTS" id="PR00101">
    <property type="entry name" value="ATCASE"/>
</dbReference>
<evidence type="ECO:0000256" key="7">
    <source>
        <dbReference type="ARBA" id="ARBA00048859"/>
    </source>
</evidence>
<dbReference type="Pfam" id="PF00185">
    <property type="entry name" value="OTCace"/>
    <property type="match status" value="1"/>
</dbReference>
<dbReference type="AlphaFoldDB" id="A0A5B8XQ81"/>
<comment type="pathway">
    <text evidence="1">Pyrimidine metabolism; UMP biosynthesis via de novo pathway; (S)-dihydroorotate from bicarbonate: step 2/3.</text>
</comment>
<feature type="domain" description="Aspartate/ornithine carbamoyltransferase Asp/Orn-binding" evidence="10">
    <location>
        <begin position="155"/>
        <end position="299"/>
    </location>
</feature>
<dbReference type="GO" id="GO:0006520">
    <property type="term" value="P:amino acid metabolic process"/>
    <property type="evidence" value="ECO:0007669"/>
    <property type="project" value="InterPro"/>
</dbReference>
<evidence type="ECO:0000256" key="8">
    <source>
        <dbReference type="NCBIfam" id="TIGR00670"/>
    </source>
</evidence>
<dbReference type="InterPro" id="IPR006130">
    <property type="entry name" value="Asp/Orn_carbamoylTrfase"/>
</dbReference>
<accession>A0A5B8XQ81</accession>
<dbReference type="Proteomes" id="UP000321595">
    <property type="component" value="Chromosome"/>
</dbReference>
<dbReference type="InterPro" id="IPR006131">
    <property type="entry name" value="Asp_carbamoyltransf_Asp/Orn-bd"/>
</dbReference>
<evidence type="ECO:0000259" key="11">
    <source>
        <dbReference type="Pfam" id="PF02729"/>
    </source>
</evidence>
<evidence type="ECO:0000259" key="10">
    <source>
        <dbReference type="Pfam" id="PF00185"/>
    </source>
</evidence>
<dbReference type="PRINTS" id="PR00100">
    <property type="entry name" value="AOTCASE"/>
</dbReference>
<dbReference type="GO" id="GO:0016597">
    <property type="term" value="F:amino acid binding"/>
    <property type="evidence" value="ECO:0007669"/>
    <property type="project" value="InterPro"/>
</dbReference>
<dbReference type="PANTHER" id="PTHR45753:SF6">
    <property type="entry name" value="ASPARTATE CARBAMOYLTRANSFERASE"/>
    <property type="match status" value="1"/>
</dbReference>
<evidence type="ECO:0000313" key="13">
    <source>
        <dbReference type="Proteomes" id="UP000321595"/>
    </source>
</evidence>
<keyword evidence="4 9" id="KW-0808">Transferase</keyword>
<dbReference type="KEGG" id="bbae:FRD01_01235"/>
<dbReference type="InterPro" id="IPR036901">
    <property type="entry name" value="Asp/Orn_carbamoylTrfase_sf"/>
</dbReference>
<feature type="domain" description="Aspartate/ornithine carbamoyltransferase carbamoyl-P binding" evidence="11">
    <location>
        <begin position="2"/>
        <end position="146"/>
    </location>
</feature>
<dbReference type="SUPFAM" id="SSF53671">
    <property type="entry name" value="Aspartate/ornithine carbamoyltransferase"/>
    <property type="match status" value="1"/>
</dbReference>
<reference evidence="12 13" key="1">
    <citation type="submission" date="2019-08" db="EMBL/GenBank/DDBJ databases">
        <authorList>
            <person name="Liang Q."/>
        </authorList>
    </citation>
    <scope>NUCLEOTIDE SEQUENCE [LARGE SCALE GENOMIC DNA]</scope>
    <source>
        <strain evidence="12 13">V1718</strain>
    </source>
</reference>
<evidence type="ECO:0000256" key="1">
    <source>
        <dbReference type="ARBA" id="ARBA00004852"/>
    </source>
</evidence>
<keyword evidence="13" id="KW-1185">Reference proteome</keyword>
<dbReference type="NCBIfam" id="NF002032">
    <property type="entry name" value="PRK00856.1"/>
    <property type="match status" value="1"/>
</dbReference>
<dbReference type="RefSeq" id="WP_146956885.1">
    <property type="nucleotide sequence ID" value="NZ_CP042467.1"/>
</dbReference>
<evidence type="ECO:0000256" key="3">
    <source>
        <dbReference type="ARBA" id="ARBA00013008"/>
    </source>
</evidence>
<dbReference type="PROSITE" id="PS00097">
    <property type="entry name" value="CARBAMOYLTRANSFERASE"/>
    <property type="match status" value="1"/>
</dbReference>
<dbReference type="Gene3D" id="3.40.50.1370">
    <property type="entry name" value="Aspartate/ornithine carbamoyltransferase"/>
    <property type="match status" value="2"/>
</dbReference>
<dbReference type="GO" id="GO:0044205">
    <property type="term" value="P:'de novo' UMP biosynthetic process"/>
    <property type="evidence" value="ECO:0007669"/>
    <property type="project" value="UniProtKB-UniPathway"/>
</dbReference>
<dbReference type="GO" id="GO:0006207">
    <property type="term" value="P:'de novo' pyrimidine nucleobase biosynthetic process"/>
    <property type="evidence" value="ECO:0007669"/>
    <property type="project" value="InterPro"/>
</dbReference>
<protein>
    <recommendedName>
        <fullName evidence="3 8">Aspartate carbamoyltransferase</fullName>
        <ecNumber evidence="3 8">2.1.3.2</ecNumber>
    </recommendedName>
</protein>
<dbReference type="InterPro" id="IPR002082">
    <property type="entry name" value="Asp_carbamoyltransf"/>
</dbReference>
<evidence type="ECO:0000256" key="5">
    <source>
        <dbReference type="ARBA" id="ARBA00022975"/>
    </source>
</evidence>
<dbReference type="UniPathway" id="UPA00070">
    <property type="reaction ID" value="UER00116"/>
</dbReference>
<evidence type="ECO:0000313" key="12">
    <source>
        <dbReference type="EMBL" id="QED25906.1"/>
    </source>
</evidence>
<dbReference type="InterPro" id="IPR006132">
    <property type="entry name" value="Asp/Orn_carbamoyltranf_P-bd"/>
</dbReference>
<evidence type="ECO:0000256" key="9">
    <source>
        <dbReference type="RuleBase" id="RU003634"/>
    </source>
</evidence>
<dbReference type="Pfam" id="PF02729">
    <property type="entry name" value="OTCace_N"/>
    <property type="match status" value="1"/>
</dbReference>
<comment type="function">
    <text evidence="6">Catalyzes the condensation of carbamoyl phosphate and aspartate to form carbamoyl aspartate and inorganic phosphate, the committed step in the de novo pyrimidine nucleotide biosynthesis pathway.</text>
</comment>
<comment type="similarity">
    <text evidence="2">Belongs to the aspartate/ornithine carbamoyltransferase superfamily. ATCase family.</text>
</comment>
<comment type="catalytic activity">
    <reaction evidence="7">
        <text>carbamoyl phosphate + L-aspartate = N-carbamoyl-L-aspartate + phosphate + H(+)</text>
        <dbReference type="Rhea" id="RHEA:20013"/>
        <dbReference type="ChEBI" id="CHEBI:15378"/>
        <dbReference type="ChEBI" id="CHEBI:29991"/>
        <dbReference type="ChEBI" id="CHEBI:32814"/>
        <dbReference type="ChEBI" id="CHEBI:43474"/>
        <dbReference type="ChEBI" id="CHEBI:58228"/>
        <dbReference type="EC" id="2.1.3.2"/>
    </reaction>
</comment>